<name>A0ABY5P915_9LACT</name>
<dbReference type="PANTHER" id="PTHR30461:SF23">
    <property type="entry name" value="DNA RECOMBINASE-RELATED"/>
    <property type="match status" value="1"/>
</dbReference>
<dbReference type="SUPFAM" id="SSF53041">
    <property type="entry name" value="Resolvase-like"/>
    <property type="match status" value="1"/>
</dbReference>
<dbReference type="Pfam" id="PF00239">
    <property type="entry name" value="Resolvase"/>
    <property type="match status" value="1"/>
</dbReference>
<dbReference type="InterPro" id="IPR036162">
    <property type="entry name" value="Resolvase-like_N_sf"/>
</dbReference>
<dbReference type="Pfam" id="PF07508">
    <property type="entry name" value="Recombinase"/>
    <property type="match status" value="1"/>
</dbReference>
<dbReference type="CDD" id="cd00338">
    <property type="entry name" value="Ser_Recombinase"/>
    <property type="match status" value="1"/>
</dbReference>
<evidence type="ECO:0000259" key="2">
    <source>
        <dbReference type="PROSITE" id="PS51737"/>
    </source>
</evidence>
<sequence length="517" mass="60667">MKKVTKIEGNKPNKRRKNRVAAYIRVSTAMDAQTESFDAQERHYQELFKQRRDWEPVGIYADKGISGTSMQNRQGIQSLLDDCRNGKIDLVLTKSISRFARNLTECLEAVRELSTLDIAIHFDKENLNTQQMDGELLLSMLSALAESESKSISDNSKWSFKKRVENGTFRHSVAPFGYDLKDGKLIINEEKANIVRNIFNWYLSGDGAYVIAGRLNKIGIEPDKGREWQDNSVLYILKNERYMGDALFQKTYTDENYQRHKNNYDVEMIYIEESHENIISREVFNQVQTLLDERKERMCNRDTTVYTNRYPLTSRIQCQNCNVSFKRRTHYTNDQSYIAWTCSNHLMGTESRGIKFIKELHPEEAFVTLLNKLAFGRKEIIEDTIKKLEMSDSEANKSQKDLEMGLKEIQDKLHTLSKLLNSKTIDITFYHKEEASLQQEKKKLLAQLRRTETKEHQYCYQLQALKELYEVVNRREYFDCYDATLLEQFVEKIHVMSRDSVVFELTCGLRLREKVRI</sequence>
<dbReference type="Gene3D" id="3.90.1750.20">
    <property type="entry name" value="Putative Large Serine Recombinase, Chain B, Domain 2"/>
    <property type="match status" value="1"/>
</dbReference>
<dbReference type="PROSITE" id="PS51736">
    <property type="entry name" value="RECOMBINASES_3"/>
    <property type="match status" value="1"/>
</dbReference>
<evidence type="ECO:0000259" key="1">
    <source>
        <dbReference type="PROSITE" id="PS51736"/>
    </source>
</evidence>
<reference evidence="3 4" key="1">
    <citation type="submission" date="2022-08" db="EMBL/GenBank/DDBJ databases">
        <title>Aerococcaceae sp. nov isolated from spoiled eye mask.</title>
        <authorList>
            <person name="Zhou G."/>
            <person name="Xie X.-B."/>
            <person name="Shi Q.-S."/>
            <person name="Wang Y.-S."/>
            <person name="Wen X."/>
            <person name="Peng H."/>
            <person name="Yang X.-J."/>
            <person name="Tao H.-B."/>
            <person name="Huang X.-M."/>
        </authorList>
    </citation>
    <scope>NUCLEOTIDE SEQUENCE [LARGE SCALE GENOMIC DNA]</scope>
    <source>
        <strain evidence="4">DM20194951</strain>
    </source>
</reference>
<keyword evidence="4" id="KW-1185">Reference proteome</keyword>
<dbReference type="InterPro" id="IPR038109">
    <property type="entry name" value="DNA_bind_recomb_sf"/>
</dbReference>
<feature type="domain" description="Recombinase" evidence="2">
    <location>
        <begin position="175"/>
        <end position="297"/>
    </location>
</feature>
<evidence type="ECO:0000313" key="3">
    <source>
        <dbReference type="EMBL" id="UUX34860.1"/>
    </source>
</evidence>
<dbReference type="PANTHER" id="PTHR30461">
    <property type="entry name" value="DNA-INVERTASE FROM LAMBDOID PROPHAGE"/>
    <property type="match status" value="1"/>
</dbReference>
<feature type="domain" description="Resolvase/invertase-type recombinase catalytic" evidence="1">
    <location>
        <begin position="19"/>
        <end position="167"/>
    </location>
</feature>
<proteinExistence type="predicted"/>
<gene>
    <name evidence="3" type="ORF">NRE15_04215</name>
</gene>
<dbReference type="EMBL" id="CP102453">
    <property type="protein sequence ID" value="UUX34860.1"/>
    <property type="molecule type" value="Genomic_DNA"/>
</dbReference>
<dbReference type="Proteomes" id="UP001315967">
    <property type="component" value="Chromosome"/>
</dbReference>
<organism evidence="3 4">
    <name type="scientific">Fundicoccus culcitae</name>
    <dbReference type="NCBI Taxonomy" id="2969821"/>
    <lineage>
        <taxon>Bacteria</taxon>
        <taxon>Bacillati</taxon>
        <taxon>Bacillota</taxon>
        <taxon>Bacilli</taxon>
        <taxon>Lactobacillales</taxon>
        <taxon>Aerococcaceae</taxon>
        <taxon>Fundicoccus</taxon>
    </lineage>
</organism>
<dbReference type="PROSITE" id="PS51737">
    <property type="entry name" value="RECOMBINASE_DNA_BIND"/>
    <property type="match status" value="1"/>
</dbReference>
<dbReference type="InterPro" id="IPR006119">
    <property type="entry name" value="Resolv_N"/>
</dbReference>
<dbReference type="SMART" id="SM00857">
    <property type="entry name" value="Resolvase"/>
    <property type="match status" value="1"/>
</dbReference>
<dbReference type="InterPro" id="IPR050639">
    <property type="entry name" value="SSR_resolvase"/>
</dbReference>
<dbReference type="Gene3D" id="3.40.50.1390">
    <property type="entry name" value="Resolvase, N-terminal catalytic domain"/>
    <property type="match status" value="1"/>
</dbReference>
<dbReference type="InterPro" id="IPR011109">
    <property type="entry name" value="DNA_bind_recombinase_dom"/>
</dbReference>
<protein>
    <submittedName>
        <fullName evidence="3">Recombinase family protein</fullName>
    </submittedName>
</protein>
<dbReference type="RefSeq" id="WP_313794360.1">
    <property type="nucleotide sequence ID" value="NZ_CP102453.1"/>
</dbReference>
<evidence type="ECO:0000313" key="4">
    <source>
        <dbReference type="Proteomes" id="UP001315967"/>
    </source>
</evidence>
<accession>A0ABY5P915</accession>